<evidence type="ECO:0000313" key="2">
    <source>
        <dbReference type="EMBL" id="MET3643784.1"/>
    </source>
</evidence>
<protein>
    <submittedName>
        <fullName evidence="2">Membrane protein YesL</fullName>
    </submittedName>
</protein>
<keyword evidence="1" id="KW-1133">Transmembrane helix</keyword>
<evidence type="ECO:0000313" key="3">
    <source>
        <dbReference type="Proteomes" id="UP001549055"/>
    </source>
</evidence>
<feature type="transmembrane region" description="Helical" evidence="1">
    <location>
        <begin position="76"/>
        <end position="94"/>
    </location>
</feature>
<reference evidence="2 3" key="1">
    <citation type="submission" date="2024-06" db="EMBL/GenBank/DDBJ databases">
        <title>Genomic Encyclopedia of Type Strains, Phase IV (KMG-IV): sequencing the most valuable type-strain genomes for metagenomic binning, comparative biology and taxonomic classification.</title>
        <authorList>
            <person name="Goeker M."/>
        </authorList>
    </citation>
    <scope>NUCLEOTIDE SEQUENCE [LARGE SCALE GENOMIC DNA]</scope>
    <source>
        <strain evidence="2 3">DSM 15349</strain>
    </source>
</reference>
<organism evidence="2 3">
    <name type="scientific">Streptococcus gallinaceus</name>
    <dbReference type="NCBI Taxonomy" id="165758"/>
    <lineage>
        <taxon>Bacteria</taxon>
        <taxon>Bacillati</taxon>
        <taxon>Bacillota</taxon>
        <taxon>Bacilli</taxon>
        <taxon>Lactobacillales</taxon>
        <taxon>Streptococcaceae</taxon>
        <taxon>Streptococcus</taxon>
    </lineage>
</organism>
<keyword evidence="1" id="KW-0812">Transmembrane</keyword>
<feature type="transmembrane region" description="Helical" evidence="1">
    <location>
        <begin position="20"/>
        <end position="42"/>
    </location>
</feature>
<comment type="caution">
    <text evidence="2">The sequence shown here is derived from an EMBL/GenBank/DDBJ whole genome shotgun (WGS) entry which is preliminary data.</text>
</comment>
<dbReference type="Pfam" id="PF04854">
    <property type="entry name" value="DUF624"/>
    <property type="match status" value="1"/>
</dbReference>
<feature type="transmembrane region" description="Helical" evidence="1">
    <location>
        <begin position="106"/>
        <end position="125"/>
    </location>
</feature>
<dbReference type="RefSeq" id="WP_354279869.1">
    <property type="nucleotide sequence ID" value="NZ_JBEPMK010000001.1"/>
</dbReference>
<dbReference type="Proteomes" id="UP001549055">
    <property type="component" value="Unassembled WGS sequence"/>
</dbReference>
<dbReference type="EMBL" id="JBEPMK010000001">
    <property type="protein sequence ID" value="MET3643784.1"/>
    <property type="molecule type" value="Genomic_DNA"/>
</dbReference>
<keyword evidence="1" id="KW-0472">Membrane</keyword>
<dbReference type="InterPro" id="IPR006938">
    <property type="entry name" value="DUF624"/>
</dbReference>
<name>A0ABV2JLB1_9STRE</name>
<sequence length="215" mass="24679">MVKKIFSVDNRFVRFCERVLDLLTLNILFVLTCLPIITVGIAKMSLYQVLLRMKEEQHIAVFPAYLSAVKENSKRGFFLGLGEVAIVLFCLLDMRILGQVENNVSLGMRLVCTAILFLTVMTSFYLYPLALREPSTNLQLVKKAFFLTCLNFPWSFLMIGILGVLFILLYSSLLAFLLGMSLLFLIVFSAMGYVYVSFMERLLEKYLYLSIRLEK</sequence>
<feature type="transmembrane region" description="Helical" evidence="1">
    <location>
        <begin position="176"/>
        <end position="196"/>
    </location>
</feature>
<evidence type="ECO:0000256" key="1">
    <source>
        <dbReference type="SAM" id="Phobius"/>
    </source>
</evidence>
<feature type="transmembrane region" description="Helical" evidence="1">
    <location>
        <begin position="145"/>
        <end position="169"/>
    </location>
</feature>
<accession>A0ABV2JLB1</accession>
<keyword evidence="3" id="KW-1185">Reference proteome</keyword>
<gene>
    <name evidence="2" type="ORF">ABID27_000401</name>
</gene>
<proteinExistence type="predicted"/>